<sequence>MEFAVLHWTGLPLSYLSEREQRLRVGEHYSDSRTIGFGVPQGSVLGPTLFLLYINDLCSINLSNAKLFTFADDTAIVFRGKSWEEAYSAAQTGIDRVNVWLAHNLLTLNADKTKVIEFCVSRRTAPHSLFAIRLHTCENDLLCNCPSFQRVHSIKYLGVFLDSSLSWAMQIDSISSRTRKLLHIFRRLRDIATEAIIKTIYFSLAQSIFNYCITTWGSGCKSRLLKVERAQRALLKVSYKKPRQYRTDALYNETKVLSIRRLFILATALRFHKAALLTLPQLHRPQRCLKWTLPTIKLKFGKRCFNYMGPYIYTKLHNLIDIVNSTRFICKNKICTWLLGLNYESTESFIPK</sequence>
<dbReference type="InterPro" id="IPR000477">
    <property type="entry name" value="RT_dom"/>
</dbReference>
<keyword evidence="3" id="KW-1185">Reference proteome</keyword>
<dbReference type="PANTHER" id="PTHR33332">
    <property type="entry name" value="REVERSE TRANSCRIPTASE DOMAIN-CONTAINING PROTEIN"/>
    <property type="match status" value="1"/>
</dbReference>
<dbReference type="EMBL" id="JAHIBW010000019">
    <property type="protein sequence ID" value="KAG7301279.1"/>
    <property type="molecule type" value="Genomic_DNA"/>
</dbReference>
<reference evidence="2 3" key="1">
    <citation type="submission" date="2021-06" db="EMBL/GenBank/DDBJ databases">
        <title>A haploid diamondback moth (Plutella xylostella L.) genome assembly resolves 31 chromosomes and identifies a diamide resistance mutation.</title>
        <authorList>
            <person name="Ward C.M."/>
            <person name="Perry K.D."/>
            <person name="Baker G."/>
            <person name="Powis K."/>
            <person name="Heckel D.G."/>
            <person name="Baxter S.W."/>
        </authorList>
    </citation>
    <scope>NUCLEOTIDE SEQUENCE [LARGE SCALE GENOMIC DNA]</scope>
    <source>
        <strain evidence="2 3">LV</strain>
        <tissue evidence="2">Single pupa</tissue>
    </source>
</reference>
<gene>
    <name evidence="2" type="ORF">JYU34_014199</name>
</gene>
<dbReference type="Pfam" id="PF00078">
    <property type="entry name" value="RVT_1"/>
    <property type="match status" value="1"/>
</dbReference>
<organism evidence="2 3">
    <name type="scientific">Plutella xylostella</name>
    <name type="common">Diamondback moth</name>
    <name type="synonym">Plutella maculipennis</name>
    <dbReference type="NCBI Taxonomy" id="51655"/>
    <lineage>
        <taxon>Eukaryota</taxon>
        <taxon>Metazoa</taxon>
        <taxon>Ecdysozoa</taxon>
        <taxon>Arthropoda</taxon>
        <taxon>Hexapoda</taxon>
        <taxon>Insecta</taxon>
        <taxon>Pterygota</taxon>
        <taxon>Neoptera</taxon>
        <taxon>Endopterygota</taxon>
        <taxon>Lepidoptera</taxon>
        <taxon>Glossata</taxon>
        <taxon>Ditrysia</taxon>
        <taxon>Yponomeutoidea</taxon>
        <taxon>Plutellidae</taxon>
        <taxon>Plutella</taxon>
    </lineage>
</organism>
<dbReference type="PROSITE" id="PS50878">
    <property type="entry name" value="RT_POL"/>
    <property type="match status" value="1"/>
</dbReference>
<accession>A0ABQ7Q988</accession>
<feature type="domain" description="Reverse transcriptase" evidence="1">
    <location>
        <begin position="1"/>
        <end position="161"/>
    </location>
</feature>
<protein>
    <recommendedName>
        <fullName evidence="1">Reverse transcriptase domain-containing protein</fullName>
    </recommendedName>
</protein>
<name>A0ABQ7Q988_PLUXY</name>
<evidence type="ECO:0000313" key="2">
    <source>
        <dbReference type="EMBL" id="KAG7301279.1"/>
    </source>
</evidence>
<dbReference type="Proteomes" id="UP000823941">
    <property type="component" value="Chromosome 19"/>
</dbReference>
<evidence type="ECO:0000313" key="3">
    <source>
        <dbReference type="Proteomes" id="UP000823941"/>
    </source>
</evidence>
<evidence type="ECO:0000259" key="1">
    <source>
        <dbReference type="PROSITE" id="PS50878"/>
    </source>
</evidence>
<comment type="caution">
    <text evidence="2">The sequence shown here is derived from an EMBL/GenBank/DDBJ whole genome shotgun (WGS) entry which is preliminary data.</text>
</comment>
<proteinExistence type="predicted"/>